<feature type="active site" description="Nucleophile" evidence="4">
    <location>
        <position position="76"/>
    </location>
</feature>
<dbReference type="PANTHER" id="PTHR14226:SF29">
    <property type="entry name" value="NEUROPATHY TARGET ESTERASE SWS"/>
    <property type="match status" value="1"/>
</dbReference>
<keyword evidence="7" id="KW-1185">Reference proteome</keyword>
<sequence>MSLIGNYLLRCASLLALSLFAVPLKAESLLPCEKIEGRPCIALVLGGGGARGGAHLGVIKALEAHQIPVDIVVGTSIGAFVGGLYASGKSPDEIAEIFQGLRWGDGFRDQVYRDEMPMRRKQQRDEYPIRLELGIGLDGVRVPKGVLAGQAMADLVEQAFGVQSDWVHFDRMPIPFRAVATDLTSSDEVVLEKGSLLAAVQASMSIPGVVRPMKLDGKLLVDGGVANNLPVSIAKALGADRVIAVNIDGPLKSADQLDSAFAITEQLTSFLVRQGVLRQLALLQDTDLHLRPEFDDIGTLDFDRINEAVAAGSLVTNQHAEALLHFSQDAERYQQWLVAHRNAVVGEMAINRLILDNQSHLDDEVLIDRLGYQEGQALDSKQLRDGIRSMYGLDTLERVSYQLYHTDENETTLVLKAEEKSWGPGYLNFRFRLEDDFRSNRHVQLGASYTLTNLSKLGAEWHSELALGTDKLLSTELYWPVRSPATFFRGKAVRESGNLVVEDNRGLSLGDFYQEEFMLSLDAGWNLSDDAVMTAGWIDKDGSYRLPAFLASSLGYNHLHYDRQGPQFALVWDTLDSNAFPTRGVKLSAKYQWLDDRFSGQHSDSINQSWELVLARQWQAHHLKTRWRFEQYESDDGDIALEQYSLGGLFNLSGYPKNYLFGPKVEFGSLIYMYKLHEDKFGFFKSPLYLGMSVERGRVEDNWLQPDVASTAPWIWAGSIFAGWDSPIGPVFLGYGQAEAEYQDRAYQLYLSLGQSY</sequence>
<dbReference type="GO" id="GO:0008233">
    <property type="term" value="F:peptidase activity"/>
    <property type="evidence" value="ECO:0007669"/>
    <property type="project" value="UniProtKB-KW"/>
</dbReference>
<protein>
    <submittedName>
        <fullName evidence="6">Serine protease</fullName>
    </submittedName>
</protein>
<feature type="active site" description="Proton acceptor" evidence="4">
    <location>
        <position position="222"/>
    </location>
</feature>
<dbReference type="Pfam" id="PF01734">
    <property type="entry name" value="Patatin"/>
    <property type="match status" value="1"/>
</dbReference>
<dbReference type="RefSeq" id="WP_188697214.1">
    <property type="nucleotide sequence ID" value="NZ_BMLS01000005.1"/>
</dbReference>
<dbReference type="CDD" id="cd07205">
    <property type="entry name" value="Pat_PNPLA6_PNPLA7_NTE1_like"/>
    <property type="match status" value="1"/>
</dbReference>
<proteinExistence type="predicted"/>
<keyword evidence="2 4" id="KW-0442">Lipid degradation</keyword>
<feature type="short sequence motif" description="GXSXG" evidence="4">
    <location>
        <begin position="74"/>
        <end position="78"/>
    </location>
</feature>
<dbReference type="SUPFAM" id="SSF52151">
    <property type="entry name" value="FabD/lysophospholipase-like"/>
    <property type="match status" value="1"/>
</dbReference>
<dbReference type="PROSITE" id="PS51635">
    <property type="entry name" value="PNPLA"/>
    <property type="match status" value="1"/>
</dbReference>
<reference evidence="6" key="1">
    <citation type="journal article" date="2014" name="Int. J. Syst. Evol. Microbiol.">
        <title>Complete genome sequence of Corynebacterium casei LMG S-19264T (=DSM 44701T), isolated from a smear-ripened cheese.</title>
        <authorList>
            <consortium name="US DOE Joint Genome Institute (JGI-PGF)"/>
            <person name="Walter F."/>
            <person name="Albersmeier A."/>
            <person name="Kalinowski J."/>
            <person name="Ruckert C."/>
        </authorList>
    </citation>
    <scope>NUCLEOTIDE SEQUENCE</scope>
    <source>
        <strain evidence="6">CGMCC 1.7086</strain>
    </source>
</reference>
<keyword evidence="1 4" id="KW-0378">Hydrolase</keyword>
<feature type="domain" description="PNPLA" evidence="5">
    <location>
        <begin position="43"/>
        <end position="235"/>
    </location>
</feature>
<feature type="short sequence motif" description="DGA/G" evidence="4">
    <location>
        <begin position="222"/>
        <end position="224"/>
    </location>
</feature>
<evidence type="ECO:0000256" key="2">
    <source>
        <dbReference type="ARBA" id="ARBA00022963"/>
    </source>
</evidence>
<comment type="caution">
    <text evidence="6">The sequence shown here is derived from an EMBL/GenBank/DDBJ whole genome shotgun (WGS) entry which is preliminary data.</text>
</comment>
<gene>
    <name evidence="6" type="ORF">GCM10010982_31200</name>
</gene>
<keyword evidence="6" id="KW-0645">Protease</keyword>
<dbReference type="InterPro" id="IPR050301">
    <property type="entry name" value="NTE"/>
</dbReference>
<name>A0A917Z331_9ALTE</name>
<evidence type="ECO:0000256" key="4">
    <source>
        <dbReference type="PROSITE-ProRule" id="PRU01161"/>
    </source>
</evidence>
<accession>A0A917Z331</accession>
<organism evidence="6 7">
    <name type="scientific">Bowmanella pacifica</name>
    <dbReference type="NCBI Taxonomy" id="502051"/>
    <lineage>
        <taxon>Bacteria</taxon>
        <taxon>Pseudomonadati</taxon>
        <taxon>Pseudomonadota</taxon>
        <taxon>Gammaproteobacteria</taxon>
        <taxon>Alteromonadales</taxon>
        <taxon>Alteromonadaceae</taxon>
        <taxon>Bowmanella</taxon>
    </lineage>
</organism>
<dbReference type="Gene3D" id="3.40.1090.10">
    <property type="entry name" value="Cytosolic phospholipase A2 catalytic domain"/>
    <property type="match status" value="2"/>
</dbReference>
<evidence type="ECO:0000259" key="5">
    <source>
        <dbReference type="PROSITE" id="PS51635"/>
    </source>
</evidence>
<dbReference type="EMBL" id="BMLS01000005">
    <property type="protein sequence ID" value="GGO72626.1"/>
    <property type="molecule type" value="Genomic_DNA"/>
</dbReference>
<dbReference type="GO" id="GO:0016042">
    <property type="term" value="P:lipid catabolic process"/>
    <property type="evidence" value="ECO:0007669"/>
    <property type="project" value="UniProtKB-UniRule"/>
</dbReference>
<dbReference type="InterPro" id="IPR016035">
    <property type="entry name" value="Acyl_Trfase/lysoPLipase"/>
</dbReference>
<dbReference type="Proteomes" id="UP000606935">
    <property type="component" value="Unassembled WGS sequence"/>
</dbReference>
<dbReference type="InterPro" id="IPR002641">
    <property type="entry name" value="PNPLA_dom"/>
</dbReference>
<dbReference type="PANTHER" id="PTHR14226">
    <property type="entry name" value="NEUROPATHY TARGET ESTERASE/SWISS CHEESE D.MELANOGASTER"/>
    <property type="match status" value="1"/>
</dbReference>
<evidence type="ECO:0000256" key="3">
    <source>
        <dbReference type="ARBA" id="ARBA00023098"/>
    </source>
</evidence>
<reference evidence="6" key="2">
    <citation type="submission" date="2020-09" db="EMBL/GenBank/DDBJ databases">
        <authorList>
            <person name="Sun Q."/>
            <person name="Zhou Y."/>
        </authorList>
    </citation>
    <scope>NUCLEOTIDE SEQUENCE</scope>
    <source>
        <strain evidence="6">CGMCC 1.7086</strain>
    </source>
</reference>
<keyword evidence="3 4" id="KW-0443">Lipid metabolism</keyword>
<dbReference type="Gene3D" id="2.40.160.50">
    <property type="entry name" value="membrane protein fhac: a member of the omp85/tpsb transporter family"/>
    <property type="match status" value="1"/>
</dbReference>
<evidence type="ECO:0000313" key="7">
    <source>
        <dbReference type="Proteomes" id="UP000606935"/>
    </source>
</evidence>
<evidence type="ECO:0000256" key="1">
    <source>
        <dbReference type="ARBA" id="ARBA00022801"/>
    </source>
</evidence>
<feature type="short sequence motif" description="GXGXXG" evidence="4">
    <location>
        <begin position="47"/>
        <end position="52"/>
    </location>
</feature>
<dbReference type="GO" id="GO:0006508">
    <property type="term" value="P:proteolysis"/>
    <property type="evidence" value="ECO:0007669"/>
    <property type="project" value="UniProtKB-KW"/>
</dbReference>
<dbReference type="AlphaFoldDB" id="A0A917Z331"/>
<evidence type="ECO:0000313" key="6">
    <source>
        <dbReference type="EMBL" id="GGO72626.1"/>
    </source>
</evidence>